<evidence type="ECO:0000256" key="1">
    <source>
        <dbReference type="SAM" id="MobiDB-lite"/>
    </source>
</evidence>
<organism evidence="2 3">
    <name type="scientific">Nitratiruptor tergarcus DSM 16512</name>
    <dbReference type="NCBI Taxonomy" id="1069081"/>
    <lineage>
        <taxon>Bacteria</taxon>
        <taxon>Pseudomonadati</taxon>
        <taxon>Campylobacterota</taxon>
        <taxon>Epsilonproteobacteria</taxon>
        <taxon>Nautiliales</taxon>
        <taxon>Nitratiruptoraceae</taxon>
        <taxon>Nitratiruptor</taxon>
    </lineage>
</organism>
<name>A0A1W1WTK3_9BACT</name>
<keyword evidence="3" id="KW-1185">Reference proteome</keyword>
<dbReference type="Proteomes" id="UP000192602">
    <property type="component" value="Unassembled WGS sequence"/>
</dbReference>
<feature type="region of interest" description="Disordered" evidence="1">
    <location>
        <begin position="1"/>
        <end position="24"/>
    </location>
</feature>
<evidence type="ECO:0000313" key="3">
    <source>
        <dbReference type="Proteomes" id="UP000192602"/>
    </source>
</evidence>
<dbReference type="STRING" id="1069081.SAMN05660197_1333"/>
<dbReference type="RefSeq" id="WP_084275742.1">
    <property type="nucleotide sequence ID" value="NZ_AP026671.1"/>
</dbReference>
<evidence type="ECO:0000313" key="2">
    <source>
        <dbReference type="EMBL" id="SMC09519.1"/>
    </source>
</evidence>
<reference evidence="3" key="1">
    <citation type="submission" date="2017-04" db="EMBL/GenBank/DDBJ databases">
        <authorList>
            <person name="Varghese N."/>
            <person name="Submissions S."/>
        </authorList>
    </citation>
    <scope>NUCLEOTIDE SEQUENCE [LARGE SCALE GENOMIC DNA]</scope>
    <source>
        <strain evidence="3">DSM 16512</strain>
    </source>
</reference>
<dbReference type="EMBL" id="FWWZ01000001">
    <property type="protein sequence ID" value="SMC09519.1"/>
    <property type="molecule type" value="Genomic_DNA"/>
</dbReference>
<protein>
    <submittedName>
        <fullName evidence="2">Uncharacterized protein</fullName>
    </submittedName>
</protein>
<accession>A0A1W1WTK3</accession>
<sequence length="60" mass="6686">MIKGNEDELRSVLGTDTKKSLSGKKIPDKLANKQKLDEIEIRAAKNSFQVLIDMLIGKSK</sequence>
<feature type="compositionally biased region" description="Basic and acidic residues" evidence="1">
    <location>
        <begin position="1"/>
        <end position="10"/>
    </location>
</feature>
<proteinExistence type="predicted"/>
<dbReference type="AlphaFoldDB" id="A0A1W1WTK3"/>
<gene>
    <name evidence="2" type="ORF">SAMN05660197_1333</name>
</gene>